<feature type="region of interest" description="Disordered" evidence="4">
    <location>
        <begin position="602"/>
        <end position="648"/>
    </location>
</feature>
<dbReference type="AlphaFoldDB" id="A0A1D2NJK3"/>
<sequence length="1087" mass="124873">MPTEEQQEKARQRAEARTAQKAQRAAQSGLKVAFEKDSVAASVAAAAVEGFSSVGGKGKPATIKKMTAKMIFLEAQQNTENTKLKRLERAERRKLIKKQKKLERELEYLNFPTILGWYFDGFFTPYFQLNEEYAQIFNQMELDISKSKENSIKETFAEKAKRYFWPPDDPPHTPPEIVLDQRMEAVTLFVATEKTEMESKVPSDEIITASKTTLTELQLEEERVFKMIKDIEDNPNLTSEEKSLKKRALLFALKKKRDQHKRMGLHDRVAEEMRLKSINRNDFYFDDQIPGFFSKRRRDSDKYYFDSQWNVWRVKRKIIPFPNDYYWDEQLAMFFPKDRTRQPNYYLYDPNIEAYRVAGDATPPNWRGIKPSDYFFDHKDGKWIKKSKAPAGQEPFMDPGSHRLCINKDKDTPDDFYFDIFTEQFEKKMPEGGQYFYDPDFGSWRQKNTPLPIKGQLKPIDYYWNEDEHTFKKKDAPSSFFAWDSNSNFFRKKRSLHGKFHPKNWTWNDKKKEWELKKSMSRHTLISDSLYWRADRDYDKPWLEYIGGYKDYHISYDYDKLSDEDDGKSGRGGDGTSSKGGGGGAGGAKKLQFSVSSPAMKIGAKGKDVSGGKDAGGTGKDDGAGAKDAMSVSGKDDTTSGSMKQPSGIMKESKMSMVPGMPGSPSQSETLTFVDTLDRKTLKVIKLGILTDTDLRKYFASVKKIIRPLQPGTTLEEDYAFLKFKTDEAAAAALKTMHGQSVKGVKLQLSYKLKAEKESEGGNHYVAVEGLKVKGRETQETNSTKEYAHGIANEVGRDEICYPDKPNLCQSSSAVCIWVRRDKQYKCKTRPSKQHSNLKDRGSSRGRIIPDNHHQKNYENIFPAHAITRQKRTADDKNKKSSNPRQSHAKTATVNVIPEFEGLMAWDDDTEQCIEKFDMAEKLQSSEPEADKKTWVEANKHRICDFKKFFHCYLEDFLDQVDILDDPTKPDIDPNDQPRAVCQCYESSMTIVKDKCYIPARLGTKSTCGDKIYGPYPVQPWANAPLLKPQCTPNSECRESQYYFGKRCECHYTAKFNYETHTCDSATKITFSVLNIVLLLMHFIFCL</sequence>
<keyword evidence="7" id="KW-1185">Reference proteome</keyword>
<dbReference type="PROSITE" id="PS50102">
    <property type="entry name" value="RRM"/>
    <property type="match status" value="1"/>
</dbReference>
<dbReference type="Proteomes" id="UP000094527">
    <property type="component" value="Unassembled WGS sequence"/>
</dbReference>
<dbReference type="InterPro" id="IPR012677">
    <property type="entry name" value="Nucleotide-bd_a/b_plait_sf"/>
</dbReference>
<dbReference type="GO" id="GO:0003723">
    <property type="term" value="F:RNA binding"/>
    <property type="evidence" value="ECO:0007669"/>
    <property type="project" value="UniProtKB-UniRule"/>
</dbReference>
<organism evidence="6 7">
    <name type="scientific">Orchesella cincta</name>
    <name type="common">Springtail</name>
    <name type="synonym">Podura cincta</name>
    <dbReference type="NCBI Taxonomy" id="48709"/>
    <lineage>
        <taxon>Eukaryota</taxon>
        <taxon>Metazoa</taxon>
        <taxon>Ecdysozoa</taxon>
        <taxon>Arthropoda</taxon>
        <taxon>Hexapoda</taxon>
        <taxon>Collembola</taxon>
        <taxon>Entomobryomorpha</taxon>
        <taxon>Entomobryoidea</taxon>
        <taxon>Orchesellidae</taxon>
        <taxon>Orchesellinae</taxon>
        <taxon>Orchesella</taxon>
    </lineage>
</organism>
<evidence type="ECO:0000256" key="4">
    <source>
        <dbReference type="SAM" id="MobiDB-lite"/>
    </source>
</evidence>
<dbReference type="Gene3D" id="3.30.70.330">
    <property type="match status" value="1"/>
</dbReference>
<feature type="compositionally biased region" description="Gly residues" evidence="4">
    <location>
        <begin position="572"/>
        <end position="587"/>
    </location>
</feature>
<protein>
    <submittedName>
        <fullName evidence="6">Multiple RNA-binding domain-containing protein 1</fullName>
    </submittedName>
</protein>
<dbReference type="SMART" id="SM00360">
    <property type="entry name" value="RRM"/>
    <property type="match status" value="1"/>
</dbReference>
<dbReference type="InterPro" id="IPR035979">
    <property type="entry name" value="RBD_domain_sf"/>
</dbReference>
<feature type="region of interest" description="Disordered" evidence="4">
    <location>
        <begin position="563"/>
        <end position="590"/>
    </location>
</feature>
<evidence type="ECO:0000313" key="7">
    <source>
        <dbReference type="Proteomes" id="UP000094527"/>
    </source>
</evidence>
<evidence type="ECO:0000256" key="3">
    <source>
        <dbReference type="SAM" id="Coils"/>
    </source>
</evidence>
<feature type="coiled-coil region" evidence="3">
    <location>
        <begin position="70"/>
        <end position="105"/>
    </location>
</feature>
<dbReference type="EMBL" id="LJIJ01000023">
    <property type="protein sequence ID" value="ODN05440.1"/>
    <property type="molecule type" value="Genomic_DNA"/>
</dbReference>
<keyword evidence="1 2" id="KW-0694">RNA-binding</keyword>
<evidence type="ECO:0000259" key="5">
    <source>
        <dbReference type="PROSITE" id="PS50102"/>
    </source>
</evidence>
<feature type="compositionally biased region" description="Basic and acidic residues" evidence="4">
    <location>
        <begin position="837"/>
        <end position="857"/>
    </location>
</feature>
<dbReference type="CDD" id="cd00590">
    <property type="entry name" value="RRM_SF"/>
    <property type="match status" value="1"/>
</dbReference>
<feature type="compositionally biased region" description="Polar residues" evidence="4">
    <location>
        <begin position="881"/>
        <end position="891"/>
    </location>
</feature>
<proteinExistence type="predicted"/>
<comment type="caution">
    <text evidence="6">The sequence shown here is derived from an EMBL/GenBank/DDBJ whole genome shotgun (WGS) entry which is preliminary data.</text>
</comment>
<evidence type="ECO:0000256" key="2">
    <source>
        <dbReference type="PROSITE-ProRule" id="PRU00176"/>
    </source>
</evidence>
<gene>
    <name evidence="6" type="ORF">Ocin01_01240</name>
</gene>
<evidence type="ECO:0000313" key="6">
    <source>
        <dbReference type="EMBL" id="ODN05440.1"/>
    </source>
</evidence>
<dbReference type="InterPro" id="IPR000504">
    <property type="entry name" value="RRM_dom"/>
</dbReference>
<accession>A0A1D2NJK3</accession>
<keyword evidence="3" id="KW-0175">Coiled coil</keyword>
<feature type="compositionally biased region" description="Basic and acidic residues" evidence="4">
    <location>
        <begin position="1"/>
        <end position="18"/>
    </location>
</feature>
<feature type="region of interest" description="Disordered" evidence="4">
    <location>
        <begin position="828"/>
        <end position="891"/>
    </location>
</feature>
<name>A0A1D2NJK3_ORCCI</name>
<feature type="region of interest" description="Disordered" evidence="4">
    <location>
        <begin position="1"/>
        <end position="22"/>
    </location>
</feature>
<reference evidence="6 7" key="1">
    <citation type="journal article" date="2016" name="Genome Biol. Evol.">
        <title>Gene Family Evolution Reflects Adaptation to Soil Environmental Stressors in the Genome of the Collembolan Orchesella cincta.</title>
        <authorList>
            <person name="Faddeeva-Vakhrusheva A."/>
            <person name="Derks M.F."/>
            <person name="Anvar S.Y."/>
            <person name="Agamennone V."/>
            <person name="Suring W."/>
            <person name="Smit S."/>
            <person name="van Straalen N.M."/>
            <person name="Roelofs D."/>
        </authorList>
    </citation>
    <scope>NUCLEOTIDE SEQUENCE [LARGE SCALE GENOMIC DNA]</scope>
    <source>
        <tissue evidence="6">Mixed pool</tissue>
    </source>
</reference>
<dbReference type="SUPFAM" id="SSF54928">
    <property type="entry name" value="RNA-binding domain, RBD"/>
    <property type="match status" value="1"/>
</dbReference>
<evidence type="ECO:0000256" key="1">
    <source>
        <dbReference type="ARBA" id="ARBA00022884"/>
    </source>
</evidence>
<feature type="domain" description="RRM" evidence="5">
    <location>
        <begin position="670"/>
        <end position="754"/>
    </location>
</feature>